<dbReference type="RefSeq" id="WP_344900750.1">
    <property type="nucleotide sequence ID" value="NZ_BAABAS010000018.1"/>
</dbReference>
<name>A0ABP8CCI3_9ACTN</name>
<dbReference type="Proteomes" id="UP001501710">
    <property type="component" value="Unassembled WGS sequence"/>
</dbReference>
<keyword evidence="2" id="KW-1185">Reference proteome</keyword>
<gene>
    <name evidence="1" type="ORF">GCM10022254_50160</name>
</gene>
<evidence type="ECO:0000313" key="2">
    <source>
        <dbReference type="Proteomes" id="UP001501710"/>
    </source>
</evidence>
<sequence length="71" mass="8126">MTPDDVLVDTWFQLAVVRVYGPWLSRGLALSDAEREWAAGRVRHARLVLAQREVKAPSSRYARMAFNPLEE</sequence>
<protein>
    <submittedName>
        <fullName evidence="1">Uncharacterized protein</fullName>
    </submittedName>
</protein>
<reference evidence="2" key="1">
    <citation type="journal article" date="2019" name="Int. J. Syst. Evol. Microbiol.">
        <title>The Global Catalogue of Microorganisms (GCM) 10K type strain sequencing project: providing services to taxonomists for standard genome sequencing and annotation.</title>
        <authorList>
            <consortium name="The Broad Institute Genomics Platform"/>
            <consortium name="The Broad Institute Genome Sequencing Center for Infectious Disease"/>
            <person name="Wu L."/>
            <person name="Ma J."/>
        </authorList>
    </citation>
    <scope>NUCLEOTIDE SEQUENCE [LARGE SCALE GENOMIC DNA]</scope>
    <source>
        <strain evidence="2">JCM 17440</strain>
    </source>
</reference>
<evidence type="ECO:0000313" key="1">
    <source>
        <dbReference type="EMBL" id="GAA4237613.1"/>
    </source>
</evidence>
<comment type="caution">
    <text evidence="1">The sequence shown here is derived from an EMBL/GenBank/DDBJ whole genome shotgun (WGS) entry which is preliminary data.</text>
</comment>
<organism evidence="1 2">
    <name type="scientific">Actinomadura meridiana</name>
    <dbReference type="NCBI Taxonomy" id="559626"/>
    <lineage>
        <taxon>Bacteria</taxon>
        <taxon>Bacillati</taxon>
        <taxon>Actinomycetota</taxon>
        <taxon>Actinomycetes</taxon>
        <taxon>Streptosporangiales</taxon>
        <taxon>Thermomonosporaceae</taxon>
        <taxon>Actinomadura</taxon>
    </lineage>
</organism>
<accession>A0ABP8CCI3</accession>
<proteinExistence type="predicted"/>
<dbReference type="EMBL" id="BAABAS010000018">
    <property type="protein sequence ID" value="GAA4237613.1"/>
    <property type="molecule type" value="Genomic_DNA"/>
</dbReference>